<feature type="region of interest" description="Disordered" evidence="1">
    <location>
        <begin position="71"/>
        <end position="95"/>
    </location>
</feature>
<dbReference type="RefSeq" id="WP_125229937.1">
    <property type="nucleotide sequence ID" value="NZ_RWJI01000001.1"/>
</dbReference>
<organism evidence="3 4">
    <name type="scientific">Sphingorhabdus wooponensis</name>
    <dbReference type="NCBI Taxonomy" id="940136"/>
    <lineage>
        <taxon>Bacteria</taxon>
        <taxon>Pseudomonadati</taxon>
        <taxon>Pseudomonadota</taxon>
        <taxon>Alphaproteobacteria</taxon>
        <taxon>Sphingomonadales</taxon>
        <taxon>Sphingomonadaceae</taxon>
        <taxon>Sphingorhabdus</taxon>
    </lineage>
</organism>
<dbReference type="AlphaFoldDB" id="A0A426RSM4"/>
<protein>
    <submittedName>
        <fullName evidence="3">Uncharacterized protein</fullName>
    </submittedName>
</protein>
<keyword evidence="4" id="KW-1185">Reference proteome</keyword>
<feature type="transmembrane region" description="Helical" evidence="2">
    <location>
        <begin position="12"/>
        <end position="33"/>
    </location>
</feature>
<proteinExistence type="predicted"/>
<feature type="region of interest" description="Disordered" evidence="1">
    <location>
        <begin position="36"/>
        <end position="59"/>
    </location>
</feature>
<keyword evidence="2" id="KW-0812">Transmembrane</keyword>
<dbReference type="OrthoDB" id="7596596at2"/>
<feature type="compositionally biased region" description="Basic and acidic residues" evidence="1">
    <location>
        <begin position="73"/>
        <end position="85"/>
    </location>
</feature>
<evidence type="ECO:0000256" key="1">
    <source>
        <dbReference type="SAM" id="MobiDB-lite"/>
    </source>
</evidence>
<sequence length="95" mass="9979">MAEQKQSAIQRIQVGLVGLVVVLLFVTLANMVLDRVSDGPQTGAMPDATPLIVDKDKTPDEPLAELGVTPVAKETDAERAAKDTAKAPLSSAPTR</sequence>
<evidence type="ECO:0000313" key="3">
    <source>
        <dbReference type="EMBL" id="RRQ51921.1"/>
    </source>
</evidence>
<evidence type="ECO:0000256" key="2">
    <source>
        <dbReference type="SAM" id="Phobius"/>
    </source>
</evidence>
<gene>
    <name evidence="3" type="ORF">D7D48_03325</name>
</gene>
<comment type="caution">
    <text evidence="3">The sequence shown here is derived from an EMBL/GenBank/DDBJ whole genome shotgun (WGS) entry which is preliminary data.</text>
</comment>
<keyword evidence="2" id="KW-1133">Transmembrane helix</keyword>
<dbReference type="EMBL" id="RWJI01000001">
    <property type="protein sequence ID" value="RRQ51921.1"/>
    <property type="molecule type" value="Genomic_DNA"/>
</dbReference>
<evidence type="ECO:0000313" key="4">
    <source>
        <dbReference type="Proteomes" id="UP000268553"/>
    </source>
</evidence>
<dbReference type="Proteomes" id="UP000268553">
    <property type="component" value="Unassembled WGS sequence"/>
</dbReference>
<keyword evidence="2" id="KW-0472">Membrane</keyword>
<name>A0A426RSM4_9SPHN</name>
<reference evidence="3 4" key="1">
    <citation type="submission" date="2018-12" db="EMBL/GenBank/DDBJ databases">
        <authorList>
            <person name="Kim S.-J."/>
            <person name="Jung G.-Y."/>
        </authorList>
    </citation>
    <scope>NUCLEOTIDE SEQUENCE [LARGE SCALE GENOMIC DNA]</scope>
    <source>
        <strain evidence="3 4">03SU3-P</strain>
    </source>
</reference>
<accession>A0A426RSM4</accession>